<dbReference type="InterPro" id="IPR050559">
    <property type="entry name" value="P-Pant_transferase_sf"/>
</dbReference>
<dbReference type="GO" id="GO:0000287">
    <property type="term" value="F:magnesium ion binding"/>
    <property type="evidence" value="ECO:0007669"/>
    <property type="project" value="InterPro"/>
</dbReference>
<sequence>MPLAAGQLQVGPVRCAWRPYRHGERAEPLAREWLADELGTPPGALEISRSRQGRPLLGGEHAGWDTSWSHSGEGLLMALAHGLRVGIDLEVKRPRPRALVLAERFFAPGEAAALAALPAAGREAAFVSLWCAKEAVLKAHGQGLSFGLHRLEFACEQGNWRLAACDPVLGMPEDWSLETFRPAPDYLATVAWRARWSR</sequence>
<feature type="domain" description="4'-phosphopantetheinyl transferase" evidence="3">
    <location>
        <begin position="84"/>
        <end position="156"/>
    </location>
</feature>
<dbReference type="AlphaFoldDB" id="A0A518N4J4"/>
<protein>
    <submittedName>
        <fullName evidence="4">4'-phosphopantetheinyl transferase superfamily protein</fullName>
    </submittedName>
</protein>
<keyword evidence="2 4" id="KW-0808">Transferase</keyword>
<dbReference type="SUPFAM" id="SSF56214">
    <property type="entry name" value="4'-phosphopantetheinyl transferase"/>
    <property type="match status" value="2"/>
</dbReference>
<dbReference type="Proteomes" id="UP000316584">
    <property type="component" value="Chromosome"/>
</dbReference>
<comment type="similarity">
    <text evidence="1">Belongs to the P-Pant transferase superfamily. Gsp/Sfp/HetI/AcpT family.</text>
</comment>
<evidence type="ECO:0000313" key="5">
    <source>
        <dbReference type="Proteomes" id="UP000316584"/>
    </source>
</evidence>
<proteinExistence type="inferred from homology"/>
<dbReference type="GO" id="GO:0005829">
    <property type="term" value="C:cytosol"/>
    <property type="evidence" value="ECO:0007669"/>
    <property type="project" value="TreeGrafter"/>
</dbReference>
<accession>A0A518N4J4</accession>
<dbReference type="PANTHER" id="PTHR12215:SF10">
    <property type="entry name" value="L-AMINOADIPATE-SEMIALDEHYDE DEHYDROGENASE-PHOSPHOPANTETHEINYL TRANSFERASE"/>
    <property type="match status" value="1"/>
</dbReference>
<dbReference type="InterPro" id="IPR008278">
    <property type="entry name" value="4-PPantetheinyl_Trfase_dom"/>
</dbReference>
<dbReference type="Gene3D" id="3.90.470.20">
    <property type="entry name" value="4'-phosphopantetheinyl transferase domain"/>
    <property type="match status" value="1"/>
</dbReference>
<organism evidence="4 5">
    <name type="scientific">Luteimonas granuli</name>
    <dbReference type="NCBI Taxonomy" id="1176533"/>
    <lineage>
        <taxon>Bacteria</taxon>
        <taxon>Pseudomonadati</taxon>
        <taxon>Pseudomonadota</taxon>
        <taxon>Gammaproteobacteria</taxon>
        <taxon>Lysobacterales</taxon>
        <taxon>Lysobacteraceae</taxon>
        <taxon>Luteimonas</taxon>
    </lineage>
</organism>
<evidence type="ECO:0000256" key="2">
    <source>
        <dbReference type="ARBA" id="ARBA00022679"/>
    </source>
</evidence>
<dbReference type="KEGG" id="lug:FPZ22_08005"/>
<evidence type="ECO:0000259" key="3">
    <source>
        <dbReference type="Pfam" id="PF01648"/>
    </source>
</evidence>
<dbReference type="OrthoDB" id="9808281at2"/>
<evidence type="ECO:0000313" key="4">
    <source>
        <dbReference type="EMBL" id="QDW66844.1"/>
    </source>
</evidence>
<dbReference type="GO" id="GO:0008897">
    <property type="term" value="F:holo-[acyl-carrier-protein] synthase activity"/>
    <property type="evidence" value="ECO:0007669"/>
    <property type="project" value="InterPro"/>
</dbReference>
<keyword evidence="5" id="KW-1185">Reference proteome</keyword>
<dbReference type="EMBL" id="CP042218">
    <property type="protein sequence ID" value="QDW66844.1"/>
    <property type="molecule type" value="Genomic_DNA"/>
</dbReference>
<dbReference type="RefSeq" id="WP_144891967.1">
    <property type="nucleotide sequence ID" value="NZ_CP042218.1"/>
</dbReference>
<dbReference type="Pfam" id="PF01648">
    <property type="entry name" value="ACPS"/>
    <property type="match status" value="1"/>
</dbReference>
<dbReference type="GO" id="GO:0019878">
    <property type="term" value="P:lysine biosynthetic process via aminoadipic acid"/>
    <property type="evidence" value="ECO:0007669"/>
    <property type="project" value="TreeGrafter"/>
</dbReference>
<name>A0A518N4J4_9GAMM</name>
<dbReference type="InterPro" id="IPR037143">
    <property type="entry name" value="4-PPantetheinyl_Trfase_dom_sf"/>
</dbReference>
<reference evidence="4 5" key="1">
    <citation type="submission" date="2019-07" db="EMBL/GenBank/DDBJ databases">
        <title>Full genome sequence of Luteimonas sp. Gr-4.</title>
        <authorList>
            <person name="Im W.-T."/>
        </authorList>
    </citation>
    <scope>NUCLEOTIDE SEQUENCE [LARGE SCALE GENOMIC DNA]</scope>
    <source>
        <strain evidence="4 5">Gr-4</strain>
    </source>
</reference>
<gene>
    <name evidence="4" type="ORF">FPZ22_08005</name>
</gene>
<dbReference type="PANTHER" id="PTHR12215">
    <property type="entry name" value="PHOSPHOPANTETHEINE TRANSFERASE"/>
    <property type="match status" value="1"/>
</dbReference>
<evidence type="ECO:0000256" key="1">
    <source>
        <dbReference type="ARBA" id="ARBA00010990"/>
    </source>
</evidence>